<feature type="binding site" evidence="7">
    <location>
        <position position="231"/>
    </location>
    <ligand>
        <name>Zn(2+)</name>
        <dbReference type="ChEBI" id="CHEBI:29105"/>
    </ligand>
</feature>
<feature type="binding site" evidence="7">
    <location>
        <position position="138"/>
    </location>
    <ligand>
        <name>4-imidazolone-5-propanoate</name>
        <dbReference type="ChEBI" id="CHEBI:77893"/>
    </ligand>
</feature>
<comment type="subcellular location">
    <subcellularLocation>
        <location evidence="7">Cytoplasm</location>
    </subcellularLocation>
</comment>
<dbReference type="AlphaFoldDB" id="A0A5P8FML4"/>
<dbReference type="NCBIfam" id="TIGR01224">
    <property type="entry name" value="hutI"/>
    <property type="match status" value="1"/>
</dbReference>
<feature type="binding site" evidence="7">
    <location>
        <position position="71"/>
    </location>
    <ligand>
        <name>Fe(3+)</name>
        <dbReference type="ChEBI" id="CHEBI:29034"/>
    </ligand>
</feature>
<evidence type="ECO:0000256" key="3">
    <source>
        <dbReference type="ARBA" id="ARBA00022801"/>
    </source>
</evidence>
<feature type="binding site" evidence="7">
    <location>
        <position position="231"/>
    </location>
    <ligand>
        <name>Fe(3+)</name>
        <dbReference type="ChEBI" id="CHEBI:29034"/>
    </ligand>
</feature>
<dbReference type="EC" id="3.5.2.7" evidence="1 7"/>
<comment type="pathway">
    <text evidence="7">Amino-acid degradation; L-histidine degradation into L-glutamate; N-formimidoyl-L-glutamate from L-histidine: step 3/3.</text>
</comment>
<dbReference type="SUPFAM" id="SSF51556">
    <property type="entry name" value="Metallo-dependent hydrolases"/>
    <property type="match status" value="1"/>
</dbReference>
<keyword evidence="2 7" id="KW-0479">Metal-binding</keyword>
<evidence type="ECO:0000313" key="10">
    <source>
        <dbReference type="Proteomes" id="UP000271708"/>
    </source>
</evidence>
<dbReference type="SUPFAM" id="SSF51338">
    <property type="entry name" value="Composite domain of metallo-dependent hydrolases"/>
    <property type="match status" value="1"/>
</dbReference>
<evidence type="ECO:0000256" key="6">
    <source>
        <dbReference type="ARBA" id="ARBA00023004"/>
    </source>
</evidence>
<comment type="cofactor">
    <cofactor evidence="7">
        <name>Zn(2+)</name>
        <dbReference type="ChEBI" id="CHEBI:29105"/>
    </cofactor>
    <cofactor evidence="7">
        <name>Fe(3+)</name>
        <dbReference type="ChEBI" id="CHEBI:29034"/>
    </cofactor>
    <text evidence="7">Binds 1 zinc or iron ion per subunit.</text>
</comment>
<dbReference type="GO" id="GO:0050480">
    <property type="term" value="F:imidazolonepropionase activity"/>
    <property type="evidence" value="ECO:0007669"/>
    <property type="project" value="UniProtKB-UniRule"/>
</dbReference>
<dbReference type="RefSeq" id="WP_123092202.1">
    <property type="nucleotide sequence ID" value="NZ_CP044548.2"/>
</dbReference>
<keyword evidence="7" id="KW-0963">Cytoplasm</keyword>
<feature type="binding site" evidence="7">
    <location>
        <position position="309"/>
    </location>
    <ligand>
        <name>N-formimidoyl-L-glutamate</name>
        <dbReference type="ChEBI" id="CHEBI:58928"/>
    </ligand>
</feature>
<comment type="similarity">
    <text evidence="7">Belongs to the metallo-dependent hydrolases superfamily. HutI family.</text>
</comment>
<feature type="binding site" evidence="7">
    <location>
        <position position="73"/>
    </location>
    <ligand>
        <name>Zn(2+)</name>
        <dbReference type="ChEBI" id="CHEBI:29105"/>
    </ligand>
</feature>
<dbReference type="GeneID" id="59161812"/>
<feature type="binding site" evidence="7">
    <location>
        <position position="165"/>
    </location>
    <ligand>
        <name>4-imidazolone-5-propanoate</name>
        <dbReference type="ChEBI" id="CHEBI:77893"/>
    </ligand>
</feature>
<evidence type="ECO:0000256" key="7">
    <source>
        <dbReference type="HAMAP-Rule" id="MF_00372"/>
    </source>
</evidence>
<feature type="binding site" evidence="7">
    <location>
        <position position="234"/>
    </location>
    <ligand>
        <name>4-imidazolone-5-propanoate</name>
        <dbReference type="ChEBI" id="CHEBI:77893"/>
    </ligand>
</feature>
<evidence type="ECO:0000313" key="9">
    <source>
        <dbReference type="EMBL" id="QFQ30807.2"/>
    </source>
</evidence>
<feature type="binding site" evidence="7">
    <location>
        <position position="312"/>
    </location>
    <ligand>
        <name>4-imidazolone-5-propanoate</name>
        <dbReference type="ChEBI" id="CHEBI:77893"/>
    </ligand>
</feature>
<dbReference type="Gene3D" id="3.20.20.140">
    <property type="entry name" value="Metal-dependent hydrolases"/>
    <property type="match status" value="1"/>
</dbReference>
<feature type="binding site" evidence="7">
    <location>
        <position position="73"/>
    </location>
    <ligand>
        <name>Fe(3+)</name>
        <dbReference type="ChEBI" id="CHEBI:29034"/>
    </ligand>
</feature>
<evidence type="ECO:0000256" key="4">
    <source>
        <dbReference type="ARBA" id="ARBA00022808"/>
    </source>
</evidence>
<dbReference type="InterPro" id="IPR006680">
    <property type="entry name" value="Amidohydro-rel"/>
</dbReference>
<evidence type="ECO:0000259" key="8">
    <source>
        <dbReference type="Pfam" id="PF01979"/>
    </source>
</evidence>
<organism evidence="9 10">
    <name type="scientific">Janibacter melonis</name>
    <dbReference type="NCBI Taxonomy" id="262209"/>
    <lineage>
        <taxon>Bacteria</taxon>
        <taxon>Bacillati</taxon>
        <taxon>Actinomycetota</taxon>
        <taxon>Actinomycetes</taxon>
        <taxon>Micrococcales</taxon>
        <taxon>Intrasporangiaceae</taxon>
        <taxon>Janibacter</taxon>
    </lineage>
</organism>
<feature type="binding site" evidence="7">
    <location>
        <position position="80"/>
    </location>
    <ligand>
        <name>4-imidazolone-5-propanoate</name>
        <dbReference type="ChEBI" id="CHEBI:77893"/>
    </ligand>
</feature>
<feature type="binding site" evidence="7">
    <location>
        <position position="311"/>
    </location>
    <ligand>
        <name>N-formimidoyl-L-glutamate</name>
        <dbReference type="ChEBI" id="CHEBI:58928"/>
    </ligand>
</feature>
<dbReference type="Pfam" id="PF01979">
    <property type="entry name" value="Amidohydro_1"/>
    <property type="match status" value="1"/>
</dbReference>
<dbReference type="GO" id="GO:0019557">
    <property type="term" value="P:L-histidine catabolic process to glutamate and formate"/>
    <property type="evidence" value="ECO:0007669"/>
    <property type="project" value="UniProtKB-UniPathway"/>
</dbReference>
<feature type="binding site" evidence="7">
    <location>
        <position position="71"/>
    </location>
    <ligand>
        <name>Zn(2+)</name>
        <dbReference type="ChEBI" id="CHEBI:29105"/>
    </ligand>
</feature>
<comment type="catalytic activity">
    <reaction evidence="7">
        <text>4-imidazolone-5-propanoate + H2O = N-formimidoyl-L-glutamate</text>
        <dbReference type="Rhea" id="RHEA:23660"/>
        <dbReference type="ChEBI" id="CHEBI:15377"/>
        <dbReference type="ChEBI" id="CHEBI:58928"/>
        <dbReference type="ChEBI" id="CHEBI:77893"/>
        <dbReference type="EC" id="3.5.2.7"/>
    </reaction>
</comment>
<comment type="function">
    <text evidence="7">Catalyzes the hydrolytic cleavage of the carbon-nitrogen bond in imidazolone-5-propanoate to yield N-formimidoyl-L-glutamate. It is the third step in the universal histidine degradation pathway.</text>
</comment>
<dbReference type="KEGG" id="jme:EEW87_011560"/>
<dbReference type="GO" id="GO:0019556">
    <property type="term" value="P:L-histidine catabolic process to glutamate and formamide"/>
    <property type="evidence" value="ECO:0007669"/>
    <property type="project" value="UniProtKB-UniRule"/>
</dbReference>
<protein>
    <recommendedName>
        <fullName evidence="1 7">Imidazolonepropionase</fullName>
        <ecNumber evidence="1 7">3.5.2.7</ecNumber>
    </recommendedName>
    <alternativeName>
        <fullName evidence="7">Imidazolone-5-propionate hydrolase</fullName>
    </alternativeName>
</protein>
<dbReference type="Proteomes" id="UP000271708">
    <property type="component" value="Chromosome"/>
</dbReference>
<feature type="binding site" evidence="7">
    <location>
        <position position="307"/>
    </location>
    <ligand>
        <name>Zn(2+)</name>
        <dbReference type="ChEBI" id="CHEBI:29105"/>
    </ligand>
</feature>
<name>A0A5P8FML4_9MICO</name>
<feature type="binding site" evidence="7">
    <location>
        <position position="307"/>
    </location>
    <ligand>
        <name>Fe(3+)</name>
        <dbReference type="ChEBI" id="CHEBI:29034"/>
    </ligand>
</feature>
<keyword evidence="4 7" id="KW-0369">Histidine metabolism</keyword>
<dbReference type="GO" id="GO:0005737">
    <property type="term" value="C:cytoplasm"/>
    <property type="evidence" value="ECO:0007669"/>
    <property type="project" value="UniProtKB-SubCell"/>
</dbReference>
<accession>A0A5P8FML4</accession>
<reference evidence="9 10" key="1">
    <citation type="submission" date="2019-09" db="EMBL/GenBank/DDBJ databases">
        <title>Complete Genome Sequence of Janibacter melonis M714 with both human health impact and industrial applications.</title>
        <authorList>
            <person name="Jin M."/>
            <person name="Zhao Q.R."/>
        </authorList>
    </citation>
    <scope>NUCLEOTIDE SEQUENCE [LARGE SCALE GENOMIC DNA]</scope>
    <source>
        <strain evidence="9 10">M714</strain>
    </source>
</reference>
<keyword evidence="6 7" id="KW-0408">Iron</keyword>
<keyword evidence="5 7" id="KW-0862">Zinc</keyword>
<evidence type="ECO:0000256" key="5">
    <source>
        <dbReference type="ARBA" id="ARBA00022833"/>
    </source>
</evidence>
<gene>
    <name evidence="7" type="primary">hutI</name>
    <name evidence="9" type="ORF">EEW87_011560</name>
</gene>
<feature type="binding site" evidence="7">
    <location>
        <position position="138"/>
    </location>
    <ligand>
        <name>N-formimidoyl-L-glutamate</name>
        <dbReference type="ChEBI" id="CHEBI:58928"/>
    </ligand>
</feature>
<evidence type="ECO:0000256" key="1">
    <source>
        <dbReference type="ARBA" id="ARBA00012864"/>
    </source>
</evidence>
<dbReference type="GO" id="GO:0005506">
    <property type="term" value="F:iron ion binding"/>
    <property type="evidence" value="ECO:0007669"/>
    <property type="project" value="UniProtKB-UniRule"/>
</dbReference>
<feature type="domain" description="Amidohydrolase-related" evidence="8">
    <location>
        <begin position="63"/>
        <end position="369"/>
    </location>
</feature>
<dbReference type="EMBL" id="CP044548">
    <property type="protein sequence ID" value="QFQ30807.2"/>
    <property type="molecule type" value="Genomic_DNA"/>
</dbReference>
<dbReference type="PANTHER" id="PTHR42752:SF1">
    <property type="entry name" value="IMIDAZOLONEPROPIONASE-RELATED"/>
    <property type="match status" value="1"/>
</dbReference>
<proteinExistence type="inferred from homology"/>
<evidence type="ECO:0000256" key="2">
    <source>
        <dbReference type="ARBA" id="ARBA00022723"/>
    </source>
</evidence>
<sequence>MSAGSTLVTGIGELVTCDGTGDGGAGVRRDHALVVEDGRVAWVGPAASAPSADAVVDVEGRCVLPGFVDSHAHLVFAGDRSAEFAARMAGERYDGGGIGVSVGATRAAGDDELRALLAGRVAEMRAQGTTTVEVKSGYGLTVVDEVRALRLAGEVTPETTYLGAHVVPEEMRADRSAYVDLVTGEMLAACAPYARWVDVFCEPASPHAFTGEESRAVLVAGRDAGLGLRVHGNQLGHGPGVQLACELGAASVDHCTYLSTADVDALVDSAGTTTATLLPGVEFSTRSPYPDARALLDAGVSVALASDCNPGTCFSSSMPFVVALAVREMGMTPSEAVVAATRGGARALRRDDIGRVEVGARADLAVLDAPNHLHLSYRAGVPLARVLEV</sequence>
<dbReference type="InterPro" id="IPR011059">
    <property type="entry name" value="Metal-dep_hydrolase_composite"/>
</dbReference>
<dbReference type="InterPro" id="IPR032466">
    <property type="entry name" value="Metal_Hydrolase"/>
</dbReference>
<dbReference type="Gene3D" id="2.30.40.10">
    <property type="entry name" value="Urease, subunit C, domain 1"/>
    <property type="match status" value="1"/>
</dbReference>
<dbReference type="GO" id="GO:0008270">
    <property type="term" value="F:zinc ion binding"/>
    <property type="evidence" value="ECO:0007669"/>
    <property type="project" value="UniProtKB-UniRule"/>
</dbReference>
<dbReference type="InterPro" id="IPR005920">
    <property type="entry name" value="HutI"/>
</dbReference>
<dbReference type="UniPathway" id="UPA00379">
    <property type="reaction ID" value="UER00551"/>
</dbReference>
<dbReference type="HAMAP" id="MF_00372">
    <property type="entry name" value="HutI"/>
    <property type="match status" value="1"/>
</dbReference>
<dbReference type="PANTHER" id="PTHR42752">
    <property type="entry name" value="IMIDAZOLONEPROPIONASE"/>
    <property type="match status" value="1"/>
</dbReference>
<keyword evidence="3 7" id="KW-0378">Hydrolase</keyword>